<feature type="transmembrane region" description="Helical" evidence="3">
    <location>
        <begin position="98"/>
        <end position="120"/>
    </location>
</feature>
<dbReference type="Pfam" id="PF02632">
    <property type="entry name" value="BioY"/>
    <property type="match status" value="1"/>
</dbReference>
<comment type="subcellular location">
    <subcellularLocation>
        <location evidence="2">Cell membrane</location>
        <topology evidence="2">Multi-pass membrane protein</topology>
    </subcellularLocation>
</comment>
<dbReference type="PIRSF" id="PIRSF016661">
    <property type="entry name" value="BioY"/>
    <property type="match status" value="1"/>
</dbReference>
<dbReference type="InterPro" id="IPR003784">
    <property type="entry name" value="BioY"/>
</dbReference>
<keyword evidence="2" id="KW-0813">Transport</keyword>
<dbReference type="RefSeq" id="WP_087136680.1">
    <property type="nucleotide sequence ID" value="NZ_FUKR01000032.1"/>
</dbReference>
<name>A0A1R4J5A2_9MICO</name>
<proteinExistence type="inferred from homology"/>
<feature type="transmembrane region" description="Helical" evidence="3">
    <location>
        <begin position="72"/>
        <end position="92"/>
    </location>
</feature>
<feature type="transmembrane region" description="Helical" evidence="3">
    <location>
        <begin position="21"/>
        <end position="40"/>
    </location>
</feature>
<dbReference type="EMBL" id="FUKR01000032">
    <property type="protein sequence ID" value="SJN27228.1"/>
    <property type="molecule type" value="Genomic_DNA"/>
</dbReference>
<dbReference type="PANTHER" id="PTHR34295">
    <property type="entry name" value="BIOTIN TRANSPORTER BIOY"/>
    <property type="match status" value="1"/>
</dbReference>
<dbReference type="AlphaFoldDB" id="A0A1R4J5A2"/>
<accession>A0A1R4J5A2</accession>
<reference evidence="5" key="1">
    <citation type="submission" date="2017-02" db="EMBL/GenBank/DDBJ databases">
        <authorList>
            <person name="Dridi B."/>
        </authorList>
    </citation>
    <scope>NUCLEOTIDE SEQUENCE [LARGE SCALE GENOMIC DNA]</scope>
    <source>
        <strain evidence="5">EB411</strain>
    </source>
</reference>
<dbReference type="Gene3D" id="1.10.1760.20">
    <property type="match status" value="1"/>
</dbReference>
<feature type="transmembrane region" description="Helical" evidence="3">
    <location>
        <begin position="172"/>
        <end position="194"/>
    </location>
</feature>
<organism evidence="4 5">
    <name type="scientific">Mycetocola reblochoni REB411</name>
    <dbReference type="NCBI Taxonomy" id="1255698"/>
    <lineage>
        <taxon>Bacteria</taxon>
        <taxon>Bacillati</taxon>
        <taxon>Actinomycetota</taxon>
        <taxon>Actinomycetes</taxon>
        <taxon>Micrococcales</taxon>
        <taxon>Microbacteriaceae</taxon>
        <taxon>Mycetocola</taxon>
    </lineage>
</organism>
<sequence length="205" mass="20786">MSYAPALTRPVLADVLVRNRSLVSDVALVGAGAALVALLAQVEVPMFPVPITGQTLGVVLVGAALGAKRGAIAMTTYMLLAVAGAPVLAGFSGGPASVLLPSFGFVLGFIPAAAIAGWFAERRWDRSLGWGFLGFIAASVVPFLVGVPYMMLILSTVFGTPVGLGGAIEMGVLPFVIGGVVKAALAAALLPLAWRGVAALDRDSE</sequence>
<dbReference type="PANTHER" id="PTHR34295:SF1">
    <property type="entry name" value="BIOTIN TRANSPORTER BIOY"/>
    <property type="match status" value="1"/>
</dbReference>
<keyword evidence="3" id="KW-0812">Transmembrane</keyword>
<protein>
    <recommendedName>
        <fullName evidence="2">Biotin transporter</fullName>
    </recommendedName>
</protein>
<evidence type="ECO:0000313" key="4">
    <source>
        <dbReference type="EMBL" id="SJN27228.1"/>
    </source>
</evidence>
<feature type="transmembrane region" description="Helical" evidence="3">
    <location>
        <begin position="46"/>
        <end position="65"/>
    </location>
</feature>
<keyword evidence="2 3" id="KW-0472">Membrane</keyword>
<dbReference type="GO" id="GO:0005886">
    <property type="term" value="C:plasma membrane"/>
    <property type="evidence" value="ECO:0007669"/>
    <property type="project" value="UniProtKB-SubCell"/>
</dbReference>
<dbReference type="Proteomes" id="UP000196778">
    <property type="component" value="Unassembled WGS sequence"/>
</dbReference>
<dbReference type="GO" id="GO:0015225">
    <property type="term" value="F:biotin transmembrane transporter activity"/>
    <property type="evidence" value="ECO:0007669"/>
    <property type="project" value="UniProtKB-UniRule"/>
</dbReference>
<keyword evidence="2" id="KW-1003">Cell membrane</keyword>
<comment type="similarity">
    <text evidence="1 2">Belongs to the BioY family.</text>
</comment>
<keyword evidence="3" id="KW-1133">Transmembrane helix</keyword>
<feature type="transmembrane region" description="Helical" evidence="3">
    <location>
        <begin position="132"/>
        <end position="152"/>
    </location>
</feature>
<evidence type="ECO:0000256" key="3">
    <source>
        <dbReference type="SAM" id="Phobius"/>
    </source>
</evidence>
<keyword evidence="5" id="KW-1185">Reference proteome</keyword>
<evidence type="ECO:0000256" key="1">
    <source>
        <dbReference type="ARBA" id="ARBA00010692"/>
    </source>
</evidence>
<gene>
    <name evidence="4" type="ORF">FM119_05495</name>
</gene>
<evidence type="ECO:0000256" key="2">
    <source>
        <dbReference type="PIRNR" id="PIRNR016661"/>
    </source>
</evidence>
<dbReference type="OrthoDB" id="1496139at2"/>
<evidence type="ECO:0000313" key="5">
    <source>
        <dbReference type="Proteomes" id="UP000196778"/>
    </source>
</evidence>